<evidence type="ECO:0000259" key="2">
    <source>
        <dbReference type="PROSITE" id="PS50240"/>
    </source>
</evidence>
<dbReference type="SUPFAM" id="SSF50494">
    <property type="entry name" value="Trypsin-like serine proteases"/>
    <property type="match status" value="1"/>
</dbReference>
<dbReference type="PROSITE" id="PS50240">
    <property type="entry name" value="TRYPSIN_DOM"/>
    <property type="match status" value="1"/>
</dbReference>
<dbReference type="InterPro" id="IPR001254">
    <property type="entry name" value="Trypsin_dom"/>
</dbReference>
<dbReference type="InterPro" id="IPR043504">
    <property type="entry name" value="Peptidase_S1_PA_chymotrypsin"/>
</dbReference>
<sequence>MVSVQKNWLQICGGFLISDYSETLTVVVGAHDLKNKTEGSVCIRVKSYHQHPDFTEEPVMNDMMLLKLEKKVTQNEKVNRISIPIKEEEIEVHSVCSVAGWGRLDTNGSLSNRLMEIHVKIMNNIICTVSTNGDSGGPLVCGKTAVGVTSFGDPNLCNSPELPEVYMKVSAYLQWLHTSLLEMFIDLIWP</sequence>
<protein>
    <recommendedName>
        <fullName evidence="2">Peptidase S1 domain-containing protein</fullName>
    </recommendedName>
</protein>
<reference evidence="3" key="1">
    <citation type="submission" date="2025-08" db="UniProtKB">
        <authorList>
            <consortium name="Ensembl"/>
        </authorList>
    </citation>
    <scope>IDENTIFICATION</scope>
</reference>
<dbReference type="GO" id="GO:0004252">
    <property type="term" value="F:serine-type endopeptidase activity"/>
    <property type="evidence" value="ECO:0007669"/>
    <property type="project" value="InterPro"/>
</dbReference>
<dbReference type="Gene3D" id="2.40.10.10">
    <property type="entry name" value="Trypsin-like serine proteases"/>
    <property type="match status" value="3"/>
</dbReference>
<dbReference type="InterPro" id="IPR009003">
    <property type="entry name" value="Peptidase_S1_PA"/>
</dbReference>
<feature type="domain" description="Peptidase S1" evidence="2">
    <location>
        <begin position="1"/>
        <end position="181"/>
    </location>
</feature>
<keyword evidence="4" id="KW-1185">Reference proteome</keyword>
<organism evidence="3 4">
    <name type="scientific">Cyprinus carpio</name>
    <name type="common">Common carp</name>
    <dbReference type="NCBI Taxonomy" id="7962"/>
    <lineage>
        <taxon>Eukaryota</taxon>
        <taxon>Metazoa</taxon>
        <taxon>Chordata</taxon>
        <taxon>Craniata</taxon>
        <taxon>Vertebrata</taxon>
        <taxon>Euteleostomi</taxon>
        <taxon>Actinopterygii</taxon>
        <taxon>Neopterygii</taxon>
        <taxon>Teleostei</taxon>
        <taxon>Ostariophysi</taxon>
        <taxon>Cypriniformes</taxon>
        <taxon>Cyprinidae</taxon>
        <taxon>Cyprininae</taxon>
        <taxon>Cyprinus</taxon>
    </lineage>
</organism>
<proteinExistence type="predicted"/>
<evidence type="ECO:0000313" key="3">
    <source>
        <dbReference type="Ensembl" id="ENSCCRP00010033076.1"/>
    </source>
</evidence>
<dbReference type="GO" id="GO:0006508">
    <property type="term" value="P:proteolysis"/>
    <property type="evidence" value="ECO:0007669"/>
    <property type="project" value="InterPro"/>
</dbReference>
<dbReference type="AlphaFoldDB" id="A0A8C1JIC0"/>
<dbReference type="CDD" id="cd00190">
    <property type="entry name" value="Tryp_SPc"/>
    <property type="match status" value="1"/>
</dbReference>
<evidence type="ECO:0000256" key="1">
    <source>
        <dbReference type="ARBA" id="ARBA00023157"/>
    </source>
</evidence>
<dbReference type="Proteomes" id="UP000694427">
    <property type="component" value="Unplaced"/>
</dbReference>
<dbReference type="Ensembl" id="ENSCCRT00010036274.1">
    <property type="protein sequence ID" value="ENSCCRP00010033076.1"/>
    <property type="gene ID" value="ENSCCRG00010014040.1"/>
</dbReference>
<name>A0A8C1JIC0_CYPCA</name>
<dbReference type="PANTHER" id="PTHR24271">
    <property type="entry name" value="KALLIKREIN-RELATED"/>
    <property type="match status" value="1"/>
</dbReference>
<dbReference type="SMART" id="SM00020">
    <property type="entry name" value="Tryp_SPc"/>
    <property type="match status" value="1"/>
</dbReference>
<dbReference type="PANTHER" id="PTHR24271:SF87">
    <property type="entry name" value="ARGININE ESTERASE-LIKE-RELATED"/>
    <property type="match status" value="1"/>
</dbReference>
<accession>A0A8C1JIC0</accession>
<dbReference type="Pfam" id="PF00089">
    <property type="entry name" value="Trypsin"/>
    <property type="match status" value="1"/>
</dbReference>
<evidence type="ECO:0000313" key="4">
    <source>
        <dbReference type="Proteomes" id="UP000694427"/>
    </source>
</evidence>
<reference evidence="3" key="2">
    <citation type="submission" date="2025-09" db="UniProtKB">
        <authorList>
            <consortium name="Ensembl"/>
        </authorList>
    </citation>
    <scope>IDENTIFICATION</scope>
</reference>
<keyword evidence="1" id="KW-1015">Disulfide bond</keyword>